<keyword evidence="3" id="KW-0328">Glycosyltransferase</keyword>
<sequence>MALFTYKSLRHCLSRFLFVLAVSYILCLLSLLRLEQYSYQLQKKADLSRRTLEKKSNSATHSSLAAPEDNLAGKLESDGVTVGFGSTEYRAILLRRLKENIADIHEHSSSKENDFSQEPSTLLNSLRKVQLNSVSRPFSGLPSLDLELGKQGSLDNKMSSETEESTSPTTLNQPAGPDSSTKSLSDQKKQPGGVTETIVDFKDLGDDFYVYGAYLDDRYPPETYVRILTLRPAQESLRSHKDTPLGHADQGEAESALYIWCHFQVPLTDSNSAENSNPFGDMRAKTFRRMSVRAEPYEMCENHSKKFGGWIYSCLVPPELVNKTVSPATYPRVVSLSRGAYGDGADQIRLENIQLKHLSRDLEGKISNDYSKSNYRNIDNLKTPIIENHDWKFGEKREISHPNIDFDLSDSTVNVDSKRSGPPSSQSYKNDHQEFNRPKIGVCVPPLYGAILLQKLISFIEMCNIMGADQVFLYSHDIPEILLSYLSNYTGPNPDKLSLVRWNIPVIPQTLQAKAPTSSSGDATSKSDPGNPPPQLERAVDVDIDDPRPYHSDQTVWNHGQLLAVQHCLYSNMADYDWLLFMDIDEMLVPKESNTWPELIQQTMASISKNRSSSKAPEQLAGLSFQSAFFQQDFMSHVTNSIEYFQYLHRTRQTSVLRSKMLVRPRQVFELGIHHLSRPVSVREGGDSEKGGWEKDIDKSVTDESPVLNISPSTALIHHYRKCIQDPDEPGDAEPIRGSAWTENGWVPMDNAVMGVGVTPNFECNILVKDNSMLKYEAALTRISRNVTDSAMDFFAGQV</sequence>
<feature type="transmembrane region" description="Helical" evidence="9">
    <location>
        <begin position="12"/>
        <end position="32"/>
    </location>
</feature>
<name>A0A3S1C158_ELYCH</name>
<evidence type="ECO:0000256" key="7">
    <source>
        <dbReference type="ARBA" id="ARBA00023136"/>
    </source>
</evidence>
<keyword evidence="6 9" id="KW-1133">Transmembrane helix</keyword>
<dbReference type="Proteomes" id="UP000271974">
    <property type="component" value="Unassembled WGS sequence"/>
</dbReference>
<accession>A0A3S1C158</accession>
<evidence type="ECO:0000256" key="8">
    <source>
        <dbReference type="SAM" id="MobiDB-lite"/>
    </source>
</evidence>
<dbReference type="OrthoDB" id="2526284at2759"/>
<protein>
    <recommendedName>
        <fullName evidence="12">Glycosyltransferase family 92 protein</fullName>
    </recommendedName>
</protein>
<evidence type="ECO:0000256" key="3">
    <source>
        <dbReference type="ARBA" id="ARBA00022676"/>
    </source>
</evidence>
<evidence type="ECO:0000256" key="2">
    <source>
        <dbReference type="ARBA" id="ARBA00007647"/>
    </source>
</evidence>
<dbReference type="GO" id="GO:0005737">
    <property type="term" value="C:cytoplasm"/>
    <property type="evidence" value="ECO:0007669"/>
    <property type="project" value="TreeGrafter"/>
</dbReference>
<dbReference type="EMBL" id="RQTK01000409">
    <property type="protein sequence ID" value="RUS80133.1"/>
    <property type="molecule type" value="Genomic_DNA"/>
</dbReference>
<feature type="region of interest" description="Disordered" evidence="8">
    <location>
        <begin position="410"/>
        <end position="432"/>
    </location>
</feature>
<feature type="region of interest" description="Disordered" evidence="8">
    <location>
        <begin position="512"/>
        <end position="539"/>
    </location>
</feature>
<keyword evidence="7 9" id="KW-0472">Membrane</keyword>
<evidence type="ECO:0000256" key="4">
    <source>
        <dbReference type="ARBA" id="ARBA00022679"/>
    </source>
</evidence>
<organism evidence="10 11">
    <name type="scientific">Elysia chlorotica</name>
    <name type="common">Eastern emerald elysia</name>
    <name type="synonym">Sea slug</name>
    <dbReference type="NCBI Taxonomy" id="188477"/>
    <lineage>
        <taxon>Eukaryota</taxon>
        <taxon>Metazoa</taxon>
        <taxon>Spiralia</taxon>
        <taxon>Lophotrochozoa</taxon>
        <taxon>Mollusca</taxon>
        <taxon>Gastropoda</taxon>
        <taxon>Heterobranchia</taxon>
        <taxon>Euthyneura</taxon>
        <taxon>Panpulmonata</taxon>
        <taxon>Sacoglossa</taxon>
        <taxon>Placobranchoidea</taxon>
        <taxon>Plakobranchidae</taxon>
        <taxon>Elysia</taxon>
    </lineage>
</organism>
<evidence type="ECO:0000256" key="6">
    <source>
        <dbReference type="ARBA" id="ARBA00022989"/>
    </source>
</evidence>
<dbReference type="GO" id="GO:0016757">
    <property type="term" value="F:glycosyltransferase activity"/>
    <property type="evidence" value="ECO:0007669"/>
    <property type="project" value="UniProtKB-KW"/>
</dbReference>
<evidence type="ECO:0000313" key="10">
    <source>
        <dbReference type="EMBL" id="RUS80133.1"/>
    </source>
</evidence>
<reference evidence="10 11" key="1">
    <citation type="submission" date="2019-01" db="EMBL/GenBank/DDBJ databases">
        <title>A draft genome assembly of the solar-powered sea slug Elysia chlorotica.</title>
        <authorList>
            <person name="Cai H."/>
            <person name="Li Q."/>
            <person name="Fang X."/>
            <person name="Li J."/>
            <person name="Curtis N.E."/>
            <person name="Altenburger A."/>
            <person name="Shibata T."/>
            <person name="Feng M."/>
            <person name="Maeda T."/>
            <person name="Schwartz J.A."/>
            <person name="Shigenobu S."/>
            <person name="Lundholm N."/>
            <person name="Nishiyama T."/>
            <person name="Yang H."/>
            <person name="Hasebe M."/>
            <person name="Li S."/>
            <person name="Pierce S.K."/>
            <person name="Wang J."/>
        </authorList>
    </citation>
    <scope>NUCLEOTIDE SEQUENCE [LARGE SCALE GENOMIC DNA]</scope>
    <source>
        <strain evidence="10">EC2010</strain>
        <tissue evidence="10">Whole organism of an adult</tissue>
    </source>
</reference>
<keyword evidence="4" id="KW-0808">Transferase</keyword>
<dbReference type="PANTHER" id="PTHR21461:SF69">
    <property type="entry name" value="GLYCOSYLTRANSFERASE FAMILY 92 PROTEIN"/>
    <property type="match status" value="1"/>
</dbReference>
<feature type="region of interest" description="Disordered" evidence="8">
    <location>
        <begin position="145"/>
        <end position="193"/>
    </location>
</feature>
<keyword evidence="11" id="KW-1185">Reference proteome</keyword>
<evidence type="ECO:0000313" key="11">
    <source>
        <dbReference type="Proteomes" id="UP000271974"/>
    </source>
</evidence>
<evidence type="ECO:0000256" key="1">
    <source>
        <dbReference type="ARBA" id="ARBA00004167"/>
    </source>
</evidence>
<comment type="similarity">
    <text evidence="2">Belongs to the glycosyltransferase 92 family.</text>
</comment>
<evidence type="ECO:0000256" key="5">
    <source>
        <dbReference type="ARBA" id="ARBA00022692"/>
    </source>
</evidence>
<proteinExistence type="inferred from homology"/>
<comment type="caution">
    <text evidence="10">The sequence shown here is derived from an EMBL/GenBank/DDBJ whole genome shotgun (WGS) entry which is preliminary data.</text>
</comment>
<dbReference type="PANTHER" id="PTHR21461">
    <property type="entry name" value="GLYCOSYLTRANSFERASE FAMILY 92 PROTEIN"/>
    <property type="match status" value="1"/>
</dbReference>
<dbReference type="AlphaFoldDB" id="A0A3S1C158"/>
<comment type="subcellular location">
    <subcellularLocation>
        <location evidence="1">Membrane</location>
        <topology evidence="1">Single-pass membrane protein</topology>
    </subcellularLocation>
</comment>
<feature type="compositionally biased region" description="Polar residues" evidence="8">
    <location>
        <begin position="512"/>
        <end position="528"/>
    </location>
</feature>
<keyword evidence="5 9" id="KW-0812">Transmembrane</keyword>
<evidence type="ECO:0000256" key="9">
    <source>
        <dbReference type="SAM" id="Phobius"/>
    </source>
</evidence>
<dbReference type="GO" id="GO:0016020">
    <property type="term" value="C:membrane"/>
    <property type="evidence" value="ECO:0007669"/>
    <property type="project" value="UniProtKB-SubCell"/>
</dbReference>
<dbReference type="InterPro" id="IPR008166">
    <property type="entry name" value="Glyco_transf_92"/>
</dbReference>
<gene>
    <name evidence="10" type="ORF">EGW08_012090</name>
</gene>
<evidence type="ECO:0008006" key="12">
    <source>
        <dbReference type="Google" id="ProtNLM"/>
    </source>
</evidence>
<dbReference type="Pfam" id="PF01697">
    <property type="entry name" value="Glyco_transf_92"/>
    <property type="match status" value="1"/>
</dbReference>